<feature type="domain" description="Histidine kinase" evidence="15">
    <location>
        <begin position="301"/>
        <end position="518"/>
    </location>
</feature>
<evidence type="ECO:0000256" key="6">
    <source>
        <dbReference type="ARBA" id="ARBA00022679"/>
    </source>
</evidence>
<dbReference type="GO" id="GO:0005524">
    <property type="term" value="F:ATP binding"/>
    <property type="evidence" value="ECO:0007669"/>
    <property type="project" value="UniProtKB-KW"/>
</dbReference>
<dbReference type="Pfam" id="PF02518">
    <property type="entry name" value="HATPase_c"/>
    <property type="match status" value="1"/>
</dbReference>
<dbReference type="PANTHER" id="PTHR45528:SF8">
    <property type="entry name" value="HISTIDINE KINASE"/>
    <property type="match status" value="1"/>
</dbReference>
<keyword evidence="5" id="KW-0597">Phosphoprotein</keyword>
<protein>
    <recommendedName>
        <fullName evidence="3">histidine kinase</fullName>
        <ecNumber evidence="3">2.7.13.3</ecNumber>
    </recommendedName>
</protein>
<dbReference type="EMBL" id="JACXJA010000019">
    <property type="protein sequence ID" value="MBD2863394.1"/>
    <property type="molecule type" value="Genomic_DNA"/>
</dbReference>
<dbReference type="InterPro" id="IPR005467">
    <property type="entry name" value="His_kinase_dom"/>
</dbReference>
<dbReference type="SMART" id="SM00304">
    <property type="entry name" value="HAMP"/>
    <property type="match status" value="1"/>
</dbReference>
<evidence type="ECO:0000256" key="1">
    <source>
        <dbReference type="ARBA" id="ARBA00000085"/>
    </source>
</evidence>
<dbReference type="SUPFAM" id="SSF55874">
    <property type="entry name" value="ATPase domain of HSP90 chaperone/DNA topoisomerase II/histidine kinase"/>
    <property type="match status" value="1"/>
</dbReference>
<dbReference type="InterPro" id="IPR003594">
    <property type="entry name" value="HATPase_dom"/>
</dbReference>
<dbReference type="GO" id="GO:0000155">
    <property type="term" value="F:phosphorelay sensor kinase activity"/>
    <property type="evidence" value="ECO:0007669"/>
    <property type="project" value="InterPro"/>
</dbReference>
<evidence type="ECO:0000256" key="7">
    <source>
        <dbReference type="ARBA" id="ARBA00022692"/>
    </source>
</evidence>
<keyword evidence="4" id="KW-1003">Cell membrane</keyword>
<dbReference type="PRINTS" id="PR00344">
    <property type="entry name" value="BCTRLSENSOR"/>
</dbReference>
<comment type="subcellular location">
    <subcellularLocation>
        <location evidence="2">Cell membrane</location>
        <topology evidence="2">Multi-pass membrane protein</topology>
    </subcellularLocation>
</comment>
<dbReference type="PROSITE" id="PS50885">
    <property type="entry name" value="HAMP"/>
    <property type="match status" value="1"/>
</dbReference>
<accession>A0A927C9M8</accession>
<evidence type="ECO:0000256" key="2">
    <source>
        <dbReference type="ARBA" id="ARBA00004651"/>
    </source>
</evidence>
<dbReference type="FunFam" id="3.30.565.10:FF:000006">
    <property type="entry name" value="Sensor histidine kinase WalK"/>
    <property type="match status" value="1"/>
</dbReference>
<keyword evidence="10" id="KW-0067">ATP-binding</keyword>
<reference evidence="17" key="1">
    <citation type="submission" date="2020-09" db="EMBL/GenBank/DDBJ databases">
        <title>A novel bacterium of genus Paenibacillus, isolated from South China Sea.</title>
        <authorList>
            <person name="Huang H."/>
            <person name="Mo K."/>
            <person name="Hu Y."/>
        </authorList>
    </citation>
    <scope>NUCLEOTIDE SEQUENCE</scope>
    <source>
        <strain evidence="17">IB182363</strain>
    </source>
</reference>
<evidence type="ECO:0000256" key="5">
    <source>
        <dbReference type="ARBA" id="ARBA00022553"/>
    </source>
</evidence>
<keyword evidence="7 14" id="KW-0812">Transmembrane</keyword>
<dbReference type="InterPro" id="IPR050398">
    <property type="entry name" value="HssS/ArlS-like"/>
</dbReference>
<dbReference type="Gene3D" id="1.10.287.130">
    <property type="match status" value="1"/>
</dbReference>
<dbReference type="AlphaFoldDB" id="A0A927C9M8"/>
<dbReference type="Pfam" id="PF00672">
    <property type="entry name" value="HAMP"/>
    <property type="match status" value="1"/>
</dbReference>
<dbReference type="PROSITE" id="PS50109">
    <property type="entry name" value="HIS_KIN"/>
    <property type="match status" value="1"/>
</dbReference>
<evidence type="ECO:0000256" key="8">
    <source>
        <dbReference type="ARBA" id="ARBA00022741"/>
    </source>
</evidence>
<comment type="caution">
    <text evidence="17">The sequence shown here is derived from an EMBL/GenBank/DDBJ whole genome shotgun (WGS) entry which is preliminary data.</text>
</comment>
<dbReference type="CDD" id="cd06225">
    <property type="entry name" value="HAMP"/>
    <property type="match status" value="1"/>
</dbReference>
<evidence type="ECO:0000256" key="13">
    <source>
        <dbReference type="ARBA" id="ARBA00023136"/>
    </source>
</evidence>
<keyword evidence="8" id="KW-0547">Nucleotide-binding</keyword>
<dbReference type="InterPro" id="IPR036097">
    <property type="entry name" value="HisK_dim/P_sf"/>
</dbReference>
<proteinExistence type="predicted"/>
<sequence length="518" mass="58949">MKNRSLFNPIHWFSVLLGFVRDIYLFVRRHFESSIRLQLILTFVFCLLAALLVRSLTVPLFANANQYPVIDYTNGVHEIDNRARSILDQIGHEYEEARQAASRSAGSSAVPTAAAPEKKVTTIINDYSQSYPNLKILVLDLDGLVLFKSPSATENRVDLHGIIRNAMDVRINDRRYQNQEYSSFYPIDLNERKAYLVVSGMPSPNIVYMKGGSSPMPNLLAVVVFIFLFFWITKHKMKYIEELARGLREISKGNLNYRVAARSRDELGSLATSINLMTAELQLTLEEERRAEQTKTELITNVSHDLRTPLTLIMGYLRLLKDKNYESEAQADTYLNIAYSKSEKLKSLIDDLFEYTKLSSKGDTLKLDAVYMNELLEQLLEEMVSYAEDNELNLVRAFPPEKLKVNVDADKMIRVFDNLLTNAVKYSRKPGTVKVLLFREADHVLVRISNNGTPLAQEDLDRLFDRFYRVDASRSSETGGSGLGLAIAKSIIDYHGGDIWAESEGDEIRFWVKLKLAG</sequence>
<evidence type="ECO:0000256" key="14">
    <source>
        <dbReference type="SAM" id="Phobius"/>
    </source>
</evidence>
<dbReference type="SUPFAM" id="SSF47384">
    <property type="entry name" value="Homodimeric domain of signal transducing histidine kinase"/>
    <property type="match status" value="1"/>
</dbReference>
<keyword evidence="18" id="KW-1185">Reference proteome</keyword>
<dbReference type="Gene3D" id="6.10.340.10">
    <property type="match status" value="1"/>
</dbReference>
<evidence type="ECO:0000259" key="15">
    <source>
        <dbReference type="PROSITE" id="PS50109"/>
    </source>
</evidence>
<feature type="domain" description="HAMP" evidence="16">
    <location>
        <begin position="234"/>
        <end position="286"/>
    </location>
</feature>
<gene>
    <name evidence="17" type="ORF">IDH45_15480</name>
</gene>
<evidence type="ECO:0000256" key="11">
    <source>
        <dbReference type="ARBA" id="ARBA00022989"/>
    </source>
</evidence>
<feature type="transmembrane region" description="Helical" evidence="14">
    <location>
        <begin position="39"/>
        <end position="62"/>
    </location>
</feature>
<dbReference type="Gene3D" id="3.30.565.10">
    <property type="entry name" value="Histidine kinase-like ATPase, C-terminal domain"/>
    <property type="match status" value="1"/>
</dbReference>
<dbReference type="Pfam" id="PF00512">
    <property type="entry name" value="HisKA"/>
    <property type="match status" value="1"/>
</dbReference>
<dbReference type="InterPro" id="IPR004358">
    <property type="entry name" value="Sig_transdc_His_kin-like_C"/>
</dbReference>
<name>A0A927C9M8_9BACL</name>
<keyword evidence="12" id="KW-0902">Two-component regulatory system</keyword>
<dbReference type="SUPFAM" id="SSF158472">
    <property type="entry name" value="HAMP domain-like"/>
    <property type="match status" value="1"/>
</dbReference>
<dbReference type="InterPro" id="IPR036890">
    <property type="entry name" value="HATPase_C_sf"/>
</dbReference>
<evidence type="ECO:0000256" key="9">
    <source>
        <dbReference type="ARBA" id="ARBA00022777"/>
    </source>
</evidence>
<evidence type="ECO:0000313" key="17">
    <source>
        <dbReference type="EMBL" id="MBD2863394.1"/>
    </source>
</evidence>
<keyword evidence="13 14" id="KW-0472">Membrane</keyword>
<dbReference type="EC" id="2.7.13.3" evidence="3"/>
<evidence type="ECO:0000256" key="4">
    <source>
        <dbReference type="ARBA" id="ARBA00022475"/>
    </source>
</evidence>
<evidence type="ECO:0000313" key="18">
    <source>
        <dbReference type="Proteomes" id="UP000639396"/>
    </source>
</evidence>
<evidence type="ECO:0000256" key="12">
    <source>
        <dbReference type="ARBA" id="ARBA00023012"/>
    </source>
</evidence>
<dbReference type="Proteomes" id="UP000639396">
    <property type="component" value="Unassembled WGS sequence"/>
</dbReference>
<keyword evidence="11 14" id="KW-1133">Transmembrane helix</keyword>
<evidence type="ECO:0000259" key="16">
    <source>
        <dbReference type="PROSITE" id="PS50885"/>
    </source>
</evidence>
<dbReference type="CDD" id="cd00075">
    <property type="entry name" value="HATPase"/>
    <property type="match status" value="1"/>
</dbReference>
<dbReference type="PANTHER" id="PTHR45528">
    <property type="entry name" value="SENSOR HISTIDINE KINASE CPXA"/>
    <property type="match status" value="1"/>
</dbReference>
<organism evidence="17 18">
    <name type="scientific">Paenibacillus oceani</name>
    <dbReference type="NCBI Taxonomy" id="2772510"/>
    <lineage>
        <taxon>Bacteria</taxon>
        <taxon>Bacillati</taxon>
        <taxon>Bacillota</taxon>
        <taxon>Bacilli</taxon>
        <taxon>Bacillales</taxon>
        <taxon>Paenibacillaceae</taxon>
        <taxon>Paenibacillus</taxon>
    </lineage>
</organism>
<feature type="transmembrane region" description="Helical" evidence="14">
    <location>
        <begin position="216"/>
        <end position="233"/>
    </location>
</feature>
<comment type="catalytic activity">
    <reaction evidence="1">
        <text>ATP + protein L-histidine = ADP + protein N-phospho-L-histidine.</text>
        <dbReference type="EC" id="2.7.13.3"/>
    </reaction>
</comment>
<dbReference type="SMART" id="SM00387">
    <property type="entry name" value="HATPase_c"/>
    <property type="match status" value="1"/>
</dbReference>
<dbReference type="RefSeq" id="WP_190929024.1">
    <property type="nucleotide sequence ID" value="NZ_JACXJA010000019.1"/>
</dbReference>
<evidence type="ECO:0000256" key="3">
    <source>
        <dbReference type="ARBA" id="ARBA00012438"/>
    </source>
</evidence>
<keyword evidence="6" id="KW-0808">Transferase</keyword>
<dbReference type="SMART" id="SM00388">
    <property type="entry name" value="HisKA"/>
    <property type="match status" value="1"/>
</dbReference>
<dbReference type="CDD" id="cd00082">
    <property type="entry name" value="HisKA"/>
    <property type="match status" value="1"/>
</dbReference>
<feature type="transmembrane region" description="Helical" evidence="14">
    <location>
        <begin position="6"/>
        <end position="27"/>
    </location>
</feature>
<dbReference type="FunFam" id="1.10.287.130:FF:000008">
    <property type="entry name" value="Two-component sensor histidine kinase"/>
    <property type="match status" value="1"/>
</dbReference>
<evidence type="ECO:0000256" key="10">
    <source>
        <dbReference type="ARBA" id="ARBA00022840"/>
    </source>
</evidence>
<dbReference type="InterPro" id="IPR003660">
    <property type="entry name" value="HAMP_dom"/>
</dbReference>
<keyword evidence="9" id="KW-0418">Kinase</keyword>
<dbReference type="InterPro" id="IPR003661">
    <property type="entry name" value="HisK_dim/P_dom"/>
</dbReference>
<dbReference type="GO" id="GO:0005886">
    <property type="term" value="C:plasma membrane"/>
    <property type="evidence" value="ECO:0007669"/>
    <property type="project" value="UniProtKB-SubCell"/>
</dbReference>